<dbReference type="Proteomes" id="UP000199259">
    <property type="component" value="Unassembled WGS sequence"/>
</dbReference>
<evidence type="ECO:0000313" key="2">
    <source>
        <dbReference type="Proteomes" id="UP000199259"/>
    </source>
</evidence>
<evidence type="ECO:0000313" key="1">
    <source>
        <dbReference type="EMBL" id="SDG20156.1"/>
    </source>
</evidence>
<protein>
    <submittedName>
        <fullName evidence="1">Uncharacterized protein</fullName>
    </submittedName>
</protein>
<organism evidence="1 2">
    <name type="scientific">Methanolobus vulcani</name>
    <dbReference type="NCBI Taxonomy" id="38026"/>
    <lineage>
        <taxon>Archaea</taxon>
        <taxon>Methanobacteriati</taxon>
        <taxon>Methanobacteriota</taxon>
        <taxon>Stenosarchaea group</taxon>
        <taxon>Methanomicrobia</taxon>
        <taxon>Methanosarcinales</taxon>
        <taxon>Methanosarcinaceae</taxon>
        <taxon>Methanolobus</taxon>
    </lineage>
</organism>
<dbReference type="AlphaFoldDB" id="A0A7Z7AYC4"/>
<sequence>MIIAILVLISIVVYGLNQEKELEFKVNDPKGDMSYRELNGSEYELRGYDHIDITRLESKIVGDSVVLEMELAGNVSEKKAAEYDFFIYTTRYSSPDTSISRREMEENSNILRGYIPLKSLEGRNIFVVTAVSSDYTYNPNLGREGVSDSCSKKRALGGYLQSAEYLLKILLTPLGSILYMVE</sequence>
<reference evidence="1 2" key="1">
    <citation type="submission" date="2016-10" db="EMBL/GenBank/DDBJ databases">
        <authorList>
            <person name="Varghese N."/>
            <person name="Submissions S."/>
        </authorList>
    </citation>
    <scope>NUCLEOTIDE SEQUENCE [LARGE SCALE GENOMIC DNA]</scope>
    <source>
        <strain evidence="1 2">PL 12/M</strain>
    </source>
</reference>
<gene>
    <name evidence="1" type="ORF">SAMN04488589_2393</name>
</gene>
<dbReference type="OrthoDB" id="142409at2157"/>
<name>A0A7Z7AYC4_9EURY</name>
<dbReference type="RefSeq" id="WP_091710682.1">
    <property type="nucleotide sequence ID" value="NZ_FNCA01000009.1"/>
</dbReference>
<dbReference type="EMBL" id="FNCA01000009">
    <property type="protein sequence ID" value="SDG20156.1"/>
    <property type="molecule type" value="Genomic_DNA"/>
</dbReference>
<comment type="caution">
    <text evidence="1">The sequence shown here is derived from an EMBL/GenBank/DDBJ whole genome shotgun (WGS) entry which is preliminary data.</text>
</comment>
<proteinExistence type="predicted"/>
<accession>A0A7Z7AYC4</accession>
<keyword evidence="2" id="KW-1185">Reference proteome</keyword>